<reference evidence="4" key="1">
    <citation type="submission" date="2015-12" db="EMBL/GenBank/DDBJ databases">
        <authorList>
            <person name="Lodha T.D."/>
            <person name="Chintalapati S."/>
            <person name="Chintalapati V.R."/>
            <person name="Sravanthi T."/>
        </authorList>
    </citation>
    <scope>NUCLEOTIDE SEQUENCE [LARGE SCALE GENOMIC DNA]</scope>
    <source>
        <strain evidence="4">JC133</strain>
    </source>
</reference>
<evidence type="ECO:0000313" key="4">
    <source>
        <dbReference type="Proteomes" id="UP000237350"/>
    </source>
</evidence>
<evidence type="ECO:0000256" key="1">
    <source>
        <dbReference type="SAM" id="MobiDB-lite"/>
    </source>
</evidence>
<keyword evidence="2" id="KW-0812">Transmembrane</keyword>
<feature type="transmembrane region" description="Helical" evidence="2">
    <location>
        <begin position="12"/>
        <end position="33"/>
    </location>
</feature>
<keyword evidence="4" id="KW-1185">Reference proteome</keyword>
<dbReference type="RefSeq" id="WP_103679424.1">
    <property type="nucleotide sequence ID" value="NZ_LPWH01000009.1"/>
</dbReference>
<feature type="region of interest" description="Disordered" evidence="1">
    <location>
        <begin position="41"/>
        <end position="182"/>
    </location>
</feature>
<sequence>MRLDLELLESLLRLVAALLFAFSPLIITILRFARRRRKKAAEEGGPAETPQEEAEKSGNRLRKGIKKKKGKKRAQKRTRRPGALQLLLKKRVHSWVRQLRQDSDQSGQQPGHREYRTSPGHKRPAPPSPGPVGETSGMDRGRQPRYRSRVPSPAPPGEGASERKKSGTGAEPALLGGRNLSPLQQALVYREILGPPRSEDPFP</sequence>
<comment type="caution">
    <text evidence="3">The sequence shown here is derived from an EMBL/GenBank/DDBJ whole genome shotgun (WGS) entry which is preliminary data.</text>
</comment>
<dbReference type="Proteomes" id="UP000237350">
    <property type="component" value="Unassembled WGS sequence"/>
</dbReference>
<proteinExistence type="predicted"/>
<organism evidence="3 4">
    <name type="scientific">Alkalispirochaeta sphaeroplastigenens</name>
    <dbReference type="NCBI Taxonomy" id="1187066"/>
    <lineage>
        <taxon>Bacteria</taxon>
        <taxon>Pseudomonadati</taxon>
        <taxon>Spirochaetota</taxon>
        <taxon>Spirochaetia</taxon>
        <taxon>Spirochaetales</taxon>
        <taxon>Spirochaetaceae</taxon>
        <taxon>Alkalispirochaeta</taxon>
    </lineage>
</organism>
<gene>
    <name evidence="3" type="ORF">AU468_02890</name>
</gene>
<keyword evidence="2" id="KW-0472">Membrane</keyword>
<protein>
    <submittedName>
        <fullName evidence="3">Uncharacterized protein</fullName>
    </submittedName>
</protein>
<name>A0A2S4JYT0_9SPIO</name>
<dbReference type="AlphaFoldDB" id="A0A2S4JYT0"/>
<dbReference type="EMBL" id="LPWH01000009">
    <property type="protein sequence ID" value="POR04675.1"/>
    <property type="molecule type" value="Genomic_DNA"/>
</dbReference>
<evidence type="ECO:0000256" key="2">
    <source>
        <dbReference type="SAM" id="Phobius"/>
    </source>
</evidence>
<accession>A0A2S4JYT0</accession>
<feature type="compositionally biased region" description="Basic residues" evidence="1">
    <location>
        <begin position="59"/>
        <end position="80"/>
    </location>
</feature>
<evidence type="ECO:0000313" key="3">
    <source>
        <dbReference type="EMBL" id="POR04675.1"/>
    </source>
</evidence>
<keyword evidence="2" id="KW-1133">Transmembrane helix</keyword>